<dbReference type="Proteomes" id="UP000448867">
    <property type="component" value="Unassembled WGS sequence"/>
</dbReference>
<dbReference type="PANTHER" id="PTHR43280:SF28">
    <property type="entry name" value="HTH-TYPE TRANSCRIPTIONAL ACTIVATOR RHAS"/>
    <property type="match status" value="1"/>
</dbReference>
<dbReference type="PROSITE" id="PS00041">
    <property type="entry name" value="HTH_ARAC_FAMILY_1"/>
    <property type="match status" value="1"/>
</dbReference>
<dbReference type="Gene3D" id="1.10.10.60">
    <property type="entry name" value="Homeodomain-like"/>
    <property type="match status" value="2"/>
</dbReference>
<accession>A0A7X2IWX9</accession>
<dbReference type="Pfam" id="PF12833">
    <property type="entry name" value="HTH_18"/>
    <property type="match status" value="1"/>
</dbReference>
<keyword evidence="6" id="KW-1185">Reference proteome</keyword>
<protein>
    <submittedName>
        <fullName evidence="5">AraC family transcriptional regulator</fullName>
    </submittedName>
</protein>
<evidence type="ECO:0000313" key="5">
    <source>
        <dbReference type="EMBL" id="MRX71155.1"/>
    </source>
</evidence>
<reference evidence="5 6" key="1">
    <citation type="submission" date="2019-11" db="EMBL/GenBank/DDBJ databases">
        <title>Bacillus lacus genome.</title>
        <authorList>
            <person name="Allen C.J."/>
            <person name="Newman J.D."/>
        </authorList>
    </citation>
    <scope>NUCLEOTIDE SEQUENCE [LARGE SCALE GENOMIC DNA]</scope>
    <source>
        <strain evidence="5 6">KCTC 33946</strain>
    </source>
</reference>
<dbReference type="OrthoDB" id="2237754at2"/>
<dbReference type="RefSeq" id="WP_154306290.1">
    <property type="nucleotide sequence ID" value="NZ_WKKI01000003.1"/>
</dbReference>
<keyword evidence="3" id="KW-0804">Transcription</keyword>
<dbReference type="InterPro" id="IPR003313">
    <property type="entry name" value="AraC-bd"/>
</dbReference>
<evidence type="ECO:0000256" key="2">
    <source>
        <dbReference type="ARBA" id="ARBA00023125"/>
    </source>
</evidence>
<dbReference type="Gene3D" id="2.60.120.280">
    <property type="entry name" value="Regulatory protein AraC"/>
    <property type="match status" value="1"/>
</dbReference>
<dbReference type="InterPro" id="IPR037923">
    <property type="entry name" value="HTH-like"/>
</dbReference>
<dbReference type="AlphaFoldDB" id="A0A7X2IWX9"/>
<organism evidence="5 6">
    <name type="scientific">Metabacillus lacus</name>
    <dbReference type="NCBI Taxonomy" id="1983721"/>
    <lineage>
        <taxon>Bacteria</taxon>
        <taxon>Bacillati</taxon>
        <taxon>Bacillota</taxon>
        <taxon>Bacilli</taxon>
        <taxon>Bacillales</taxon>
        <taxon>Bacillaceae</taxon>
        <taxon>Metabacillus</taxon>
    </lineage>
</organism>
<keyword evidence="1" id="KW-0805">Transcription regulation</keyword>
<comment type="caution">
    <text evidence="5">The sequence shown here is derived from an EMBL/GenBank/DDBJ whole genome shotgun (WGS) entry which is preliminary data.</text>
</comment>
<dbReference type="PROSITE" id="PS01124">
    <property type="entry name" value="HTH_ARAC_FAMILY_2"/>
    <property type="match status" value="1"/>
</dbReference>
<dbReference type="SUPFAM" id="SSF51215">
    <property type="entry name" value="Regulatory protein AraC"/>
    <property type="match status" value="1"/>
</dbReference>
<dbReference type="Pfam" id="PF02311">
    <property type="entry name" value="AraC_binding"/>
    <property type="match status" value="1"/>
</dbReference>
<dbReference type="GO" id="GO:0003700">
    <property type="term" value="F:DNA-binding transcription factor activity"/>
    <property type="evidence" value="ECO:0007669"/>
    <property type="project" value="InterPro"/>
</dbReference>
<evidence type="ECO:0000256" key="3">
    <source>
        <dbReference type="ARBA" id="ARBA00023163"/>
    </source>
</evidence>
<keyword evidence="2" id="KW-0238">DNA-binding</keyword>
<evidence type="ECO:0000256" key="1">
    <source>
        <dbReference type="ARBA" id="ARBA00023015"/>
    </source>
</evidence>
<dbReference type="EMBL" id="WKKI01000003">
    <property type="protein sequence ID" value="MRX71155.1"/>
    <property type="molecule type" value="Genomic_DNA"/>
</dbReference>
<dbReference type="GO" id="GO:0043565">
    <property type="term" value="F:sequence-specific DNA binding"/>
    <property type="evidence" value="ECO:0007669"/>
    <property type="project" value="InterPro"/>
</dbReference>
<dbReference type="InterPro" id="IPR018060">
    <property type="entry name" value="HTH_AraC"/>
</dbReference>
<dbReference type="SUPFAM" id="SSF46689">
    <property type="entry name" value="Homeodomain-like"/>
    <property type="match status" value="2"/>
</dbReference>
<evidence type="ECO:0000259" key="4">
    <source>
        <dbReference type="PROSITE" id="PS01124"/>
    </source>
</evidence>
<proteinExistence type="predicted"/>
<name>A0A7X2IWX9_9BACI</name>
<sequence>MDKHINDIAQLWSVGWDKQTSSVYNWSGTKRKDTGKYILQYTLSGRGTIEIDGRHHDLNPGQAFAVSSPSDYRYFLPKNSDKWEFIYITLIGGEAERCWQTMIDKAGHIITFHPESAPIRLLKEIYDEAAGRRITNAYHGSSLAYRFLMELYHYMGNLNKQMDQWPKQIVSAVLYAKHHFQENISPDEMALAAGLSRYHFSRLFKKTTGLTPIQYLTRIRILKAIELLQMTKYTVDEVALMSGYTNANYLNKVFRKHTGLSPGQIRTSKKTFTEEDLQMSPIHR</sequence>
<gene>
    <name evidence="5" type="ORF">GJU40_03085</name>
</gene>
<dbReference type="InterPro" id="IPR018062">
    <property type="entry name" value="HTH_AraC-typ_CS"/>
</dbReference>
<dbReference type="SMART" id="SM00342">
    <property type="entry name" value="HTH_ARAC"/>
    <property type="match status" value="1"/>
</dbReference>
<evidence type="ECO:0000313" key="6">
    <source>
        <dbReference type="Proteomes" id="UP000448867"/>
    </source>
</evidence>
<dbReference type="InterPro" id="IPR009057">
    <property type="entry name" value="Homeodomain-like_sf"/>
</dbReference>
<dbReference type="PANTHER" id="PTHR43280">
    <property type="entry name" value="ARAC-FAMILY TRANSCRIPTIONAL REGULATOR"/>
    <property type="match status" value="1"/>
</dbReference>
<feature type="domain" description="HTH araC/xylS-type" evidence="4">
    <location>
        <begin position="170"/>
        <end position="268"/>
    </location>
</feature>